<feature type="transmembrane region" description="Helical" evidence="8">
    <location>
        <begin position="391"/>
        <end position="411"/>
    </location>
</feature>
<evidence type="ECO:0000256" key="6">
    <source>
        <dbReference type="ARBA" id="ARBA00022989"/>
    </source>
</evidence>
<reference evidence="10 11" key="1">
    <citation type="submission" date="2020-08" db="EMBL/GenBank/DDBJ databases">
        <title>Genomic Encyclopedia of Type Strains, Phase III (KMG-III): the genomes of soil and plant-associated and newly described type strains.</title>
        <authorList>
            <person name="Whitman W."/>
        </authorList>
    </citation>
    <scope>NUCLEOTIDE SEQUENCE [LARGE SCALE GENOMIC DNA]</scope>
    <source>
        <strain evidence="10 11">CECT 3302</strain>
    </source>
</reference>
<feature type="signal peptide" evidence="9">
    <location>
        <begin position="1"/>
        <end position="26"/>
    </location>
</feature>
<dbReference type="AlphaFoldDB" id="A0A7W5FAJ2"/>
<evidence type="ECO:0000256" key="3">
    <source>
        <dbReference type="ARBA" id="ARBA00022676"/>
    </source>
</evidence>
<dbReference type="GO" id="GO:0009103">
    <property type="term" value="P:lipopolysaccharide biosynthetic process"/>
    <property type="evidence" value="ECO:0007669"/>
    <property type="project" value="UniProtKB-ARBA"/>
</dbReference>
<comment type="subcellular location">
    <subcellularLocation>
        <location evidence="1">Cell membrane</location>
        <topology evidence="1">Multi-pass membrane protein</topology>
    </subcellularLocation>
</comment>
<dbReference type="PANTHER" id="PTHR33908">
    <property type="entry name" value="MANNOSYLTRANSFERASE YKCB-RELATED"/>
    <property type="match status" value="1"/>
</dbReference>
<keyword evidence="11" id="KW-1185">Reference proteome</keyword>
<feature type="transmembrane region" description="Helical" evidence="8">
    <location>
        <begin position="456"/>
        <end position="477"/>
    </location>
</feature>
<feature type="transmembrane region" description="Helical" evidence="8">
    <location>
        <begin position="114"/>
        <end position="134"/>
    </location>
</feature>
<evidence type="ECO:0000256" key="8">
    <source>
        <dbReference type="SAM" id="Phobius"/>
    </source>
</evidence>
<feature type="chain" id="PRO_5039217825" description="Glycosyltransferase RgtA/B/C/D-like domain-containing protein" evidence="9">
    <location>
        <begin position="27"/>
        <end position="504"/>
    </location>
</feature>
<proteinExistence type="predicted"/>
<keyword evidence="4" id="KW-0808">Transferase</keyword>
<organism evidence="10 11">
    <name type="scientific">Nocardioides albus</name>
    <dbReference type="NCBI Taxonomy" id="1841"/>
    <lineage>
        <taxon>Bacteria</taxon>
        <taxon>Bacillati</taxon>
        <taxon>Actinomycetota</taxon>
        <taxon>Actinomycetes</taxon>
        <taxon>Propionibacteriales</taxon>
        <taxon>Nocardioidaceae</taxon>
        <taxon>Nocardioides</taxon>
    </lineage>
</organism>
<evidence type="ECO:0000256" key="1">
    <source>
        <dbReference type="ARBA" id="ARBA00004651"/>
    </source>
</evidence>
<dbReference type="EMBL" id="JACHXG010000010">
    <property type="protein sequence ID" value="MBB3091359.1"/>
    <property type="molecule type" value="Genomic_DNA"/>
</dbReference>
<gene>
    <name evidence="10" type="ORF">FHS12_004329</name>
</gene>
<keyword evidence="2" id="KW-1003">Cell membrane</keyword>
<evidence type="ECO:0000313" key="10">
    <source>
        <dbReference type="EMBL" id="MBB3091359.1"/>
    </source>
</evidence>
<dbReference type="InterPro" id="IPR050297">
    <property type="entry name" value="LipidA_mod_glycosyltrf_83"/>
</dbReference>
<accession>A0A7W5FAJ2</accession>
<name>A0A7W5FAJ2_9ACTN</name>
<dbReference type="Proteomes" id="UP000577707">
    <property type="component" value="Unassembled WGS sequence"/>
</dbReference>
<evidence type="ECO:0008006" key="12">
    <source>
        <dbReference type="Google" id="ProtNLM"/>
    </source>
</evidence>
<evidence type="ECO:0000256" key="5">
    <source>
        <dbReference type="ARBA" id="ARBA00022692"/>
    </source>
</evidence>
<keyword evidence="7 8" id="KW-0472">Membrane</keyword>
<sequence length="504" mass="53952">MRNPRAFLLVGVVVFVLCLQTAVATAPLHQADERAHVGYAEVLYRGQLPTIDTLIPADPNTDTRMSEILAVKDEPHRAVWVANHPPLFYLLSLPLVALGDATGHPGVTYFGMRILNGIGLTLTVLLVGLIARELVPRRPAVPLLGAAVALSCGSIPYRGGGIYNDGLSTVTMLWVVLLALRMVRTGVTPGRIALITAAATASVATRSTGVIAVALACLVVVGATWLHRRNRAGLLRGLVAGFLVGIVPVVAIAWFYLRNIRLYGDPTASTALFEKFGREPSGTTLGTLLDPRFHWRLLESLWVDERLLDVLVVVPVLLIAILLAAAVVEVRAVCRERIGWWKAHERRTRGLAPEDWWAWMVAVGYTALVVASVGTFIAGGGWIHARYAMPLLPLTATLVALAVLRLGRAVAPDADPEVREWRVTYIFVGVMLAAALVAHVLLLTQLSGPVHTLLDGGLVVIGDAIVLAAAVALARALRVQPVQSESETISISGPGRSKASGYQS</sequence>
<feature type="transmembrane region" description="Helical" evidence="8">
    <location>
        <begin position="356"/>
        <end position="385"/>
    </location>
</feature>
<evidence type="ECO:0000256" key="7">
    <source>
        <dbReference type="ARBA" id="ARBA00023136"/>
    </source>
</evidence>
<evidence type="ECO:0000256" key="4">
    <source>
        <dbReference type="ARBA" id="ARBA00022679"/>
    </source>
</evidence>
<keyword evidence="5 8" id="KW-0812">Transmembrane</keyword>
<feature type="transmembrane region" description="Helical" evidence="8">
    <location>
        <begin position="140"/>
        <end position="159"/>
    </location>
</feature>
<keyword evidence="6 8" id="KW-1133">Transmembrane helix</keyword>
<dbReference type="RefSeq" id="WP_183549308.1">
    <property type="nucleotide sequence ID" value="NZ_BMQT01000011.1"/>
</dbReference>
<dbReference type="GO" id="GO:0016763">
    <property type="term" value="F:pentosyltransferase activity"/>
    <property type="evidence" value="ECO:0007669"/>
    <property type="project" value="TreeGrafter"/>
</dbReference>
<dbReference type="PANTHER" id="PTHR33908:SF11">
    <property type="entry name" value="MEMBRANE PROTEIN"/>
    <property type="match status" value="1"/>
</dbReference>
<protein>
    <recommendedName>
        <fullName evidence="12">Glycosyltransferase RgtA/B/C/D-like domain-containing protein</fullName>
    </recommendedName>
</protein>
<feature type="transmembrane region" description="Helical" evidence="8">
    <location>
        <begin position="423"/>
        <end position="444"/>
    </location>
</feature>
<dbReference type="GO" id="GO:0005886">
    <property type="term" value="C:plasma membrane"/>
    <property type="evidence" value="ECO:0007669"/>
    <property type="project" value="UniProtKB-SubCell"/>
</dbReference>
<comment type="caution">
    <text evidence="10">The sequence shown here is derived from an EMBL/GenBank/DDBJ whole genome shotgun (WGS) entry which is preliminary data.</text>
</comment>
<evidence type="ECO:0000256" key="9">
    <source>
        <dbReference type="SAM" id="SignalP"/>
    </source>
</evidence>
<evidence type="ECO:0000313" key="11">
    <source>
        <dbReference type="Proteomes" id="UP000577707"/>
    </source>
</evidence>
<keyword evidence="9" id="KW-0732">Signal</keyword>
<feature type="transmembrane region" description="Helical" evidence="8">
    <location>
        <begin position="307"/>
        <end position="328"/>
    </location>
</feature>
<evidence type="ECO:0000256" key="2">
    <source>
        <dbReference type="ARBA" id="ARBA00022475"/>
    </source>
</evidence>
<keyword evidence="3" id="KW-0328">Glycosyltransferase</keyword>
<feature type="transmembrane region" description="Helical" evidence="8">
    <location>
        <begin position="238"/>
        <end position="257"/>
    </location>
</feature>
<feature type="transmembrane region" description="Helical" evidence="8">
    <location>
        <begin position="203"/>
        <end position="226"/>
    </location>
</feature>